<reference evidence="1 2" key="1">
    <citation type="journal article" date="2024" name="Plant Biotechnol. J.">
        <title>Dendrobium thyrsiflorum genome and its molecular insights into genes involved in important horticultural traits.</title>
        <authorList>
            <person name="Chen B."/>
            <person name="Wang J.Y."/>
            <person name="Zheng P.J."/>
            <person name="Li K.L."/>
            <person name="Liang Y.M."/>
            <person name="Chen X.F."/>
            <person name="Zhang C."/>
            <person name="Zhao X."/>
            <person name="He X."/>
            <person name="Zhang G.Q."/>
            <person name="Liu Z.J."/>
            <person name="Xu Q."/>
        </authorList>
    </citation>
    <scope>NUCLEOTIDE SEQUENCE [LARGE SCALE GENOMIC DNA]</scope>
    <source>
        <strain evidence="1">GZMU011</strain>
    </source>
</reference>
<organism evidence="1 2">
    <name type="scientific">Dendrobium thyrsiflorum</name>
    <name type="common">Pinecone-like raceme dendrobium</name>
    <name type="synonym">Orchid</name>
    <dbReference type="NCBI Taxonomy" id="117978"/>
    <lineage>
        <taxon>Eukaryota</taxon>
        <taxon>Viridiplantae</taxon>
        <taxon>Streptophyta</taxon>
        <taxon>Embryophyta</taxon>
        <taxon>Tracheophyta</taxon>
        <taxon>Spermatophyta</taxon>
        <taxon>Magnoliopsida</taxon>
        <taxon>Liliopsida</taxon>
        <taxon>Asparagales</taxon>
        <taxon>Orchidaceae</taxon>
        <taxon>Epidendroideae</taxon>
        <taxon>Malaxideae</taxon>
        <taxon>Dendrobiinae</taxon>
        <taxon>Dendrobium</taxon>
    </lineage>
</organism>
<dbReference type="EMBL" id="JANQDX010000009">
    <property type="protein sequence ID" value="KAL0919292.1"/>
    <property type="molecule type" value="Genomic_DNA"/>
</dbReference>
<gene>
    <name evidence="1" type="ORF">M5K25_011378</name>
</gene>
<dbReference type="Proteomes" id="UP001552299">
    <property type="component" value="Unassembled WGS sequence"/>
</dbReference>
<keyword evidence="2" id="KW-1185">Reference proteome</keyword>
<name>A0ABD0V2L4_DENTH</name>
<evidence type="ECO:0000313" key="1">
    <source>
        <dbReference type="EMBL" id="KAL0919292.1"/>
    </source>
</evidence>
<proteinExistence type="predicted"/>
<comment type="caution">
    <text evidence="1">The sequence shown here is derived from an EMBL/GenBank/DDBJ whole genome shotgun (WGS) entry which is preliminary data.</text>
</comment>
<protein>
    <submittedName>
        <fullName evidence="1">Uncharacterized protein</fullName>
    </submittedName>
</protein>
<accession>A0ABD0V2L4</accession>
<evidence type="ECO:0000313" key="2">
    <source>
        <dbReference type="Proteomes" id="UP001552299"/>
    </source>
</evidence>
<sequence length="96" mass="10907">MTRYHSKKVSRCLSLTLSMATATQSNTLPESRHLVTTKGAMTQCSFANSLAEHAIQLLMGNIDNKMAHYMRVTSITTFHYLLNLMEKFEKLHNSKT</sequence>
<dbReference type="AlphaFoldDB" id="A0ABD0V2L4"/>